<dbReference type="SUPFAM" id="SSF81901">
    <property type="entry name" value="HCP-like"/>
    <property type="match status" value="1"/>
</dbReference>
<evidence type="ECO:0000256" key="1">
    <source>
        <dbReference type="SAM" id="SignalP"/>
    </source>
</evidence>
<dbReference type="Pfam" id="PF08238">
    <property type="entry name" value="Sel1"/>
    <property type="match status" value="6"/>
</dbReference>
<feature type="chain" id="PRO_5047144196" evidence="1">
    <location>
        <begin position="22"/>
        <end position="320"/>
    </location>
</feature>
<gene>
    <name evidence="2" type="ORF">V1479_13995</name>
</gene>
<evidence type="ECO:0000313" key="2">
    <source>
        <dbReference type="EMBL" id="MEX4008422.1"/>
    </source>
</evidence>
<keyword evidence="3" id="KW-1185">Reference proteome</keyword>
<dbReference type="Gene3D" id="1.25.40.10">
    <property type="entry name" value="Tetratricopeptide repeat domain"/>
    <property type="match status" value="2"/>
</dbReference>
<dbReference type="RefSeq" id="WP_368803423.1">
    <property type="nucleotide sequence ID" value="NZ_JAZHFV010000004.1"/>
</dbReference>
<reference evidence="2 3" key="1">
    <citation type="submission" date="2024-01" db="EMBL/GenBank/DDBJ databases">
        <title>New evidence supports the origin of RcGTA from prophage.</title>
        <authorList>
            <person name="Xu Y."/>
            <person name="Liu B."/>
            <person name="Chen F."/>
        </authorList>
    </citation>
    <scope>NUCLEOTIDE SEQUENCE [LARGE SCALE GENOMIC DNA]</scope>
    <source>
        <strain evidence="2 3">CBW1107-2</strain>
    </source>
</reference>
<dbReference type="InterPro" id="IPR006597">
    <property type="entry name" value="Sel1-like"/>
</dbReference>
<sequence length="320" mass="34674">MRRPAFILIAGLSMVIMPALAETTGPDGGRVTTPAPEAVDPDRFSERPADVAYGAFQRGLYKTALNLATPLALEGNPAAQTLVAEIYSRGLGVRQDVVTAMEWYEKAAEQKVPEAVFQLAMILLDGGAEIGDPDRAYTLLKEAADAGNRLAQFNFAQMTNSRDQSPEGMKTAAAYYEKAAEAGLADAQYAMAQIYEQGFGGKPVDMNEARRWLELAAAQNFDTAQIQLGTWLVEGIGGERDREAGFAWLLRAARAGNPAAQNRIAKLYRAGIGVEPDRVTAAAWYLRARRAGLVDMVMEDQLNGLTEDEMQLASRRAAVL</sequence>
<name>A0ABV3WUR6_9HYPH</name>
<dbReference type="InterPro" id="IPR011990">
    <property type="entry name" value="TPR-like_helical_dom_sf"/>
</dbReference>
<accession>A0ABV3WUR6</accession>
<dbReference type="EMBL" id="JAZHFV010000004">
    <property type="protein sequence ID" value="MEX4008422.1"/>
    <property type="molecule type" value="Genomic_DNA"/>
</dbReference>
<evidence type="ECO:0000313" key="3">
    <source>
        <dbReference type="Proteomes" id="UP001559025"/>
    </source>
</evidence>
<dbReference type="InterPro" id="IPR050767">
    <property type="entry name" value="Sel1_AlgK"/>
</dbReference>
<dbReference type="SMART" id="SM00671">
    <property type="entry name" value="SEL1"/>
    <property type="match status" value="6"/>
</dbReference>
<feature type="signal peptide" evidence="1">
    <location>
        <begin position="1"/>
        <end position="21"/>
    </location>
</feature>
<dbReference type="Proteomes" id="UP001559025">
    <property type="component" value="Unassembled WGS sequence"/>
</dbReference>
<organism evidence="2 3">
    <name type="scientific">Neoaquamicrobium sediminum</name>
    <dbReference type="NCBI Taxonomy" id="1849104"/>
    <lineage>
        <taxon>Bacteria</taxon>
        <taxon>Pseudomonadati</taxon>
        <taxon>Pseudomonadota</taxon>
        <taxon>Alphaproteobacteria</taxon>
        <taxon>Hyphomicrobiales</taxon>
        <taxon>Phyllobacteriaceae</taxon>
        <taxon>Neoaquamicrobium</taxon>
    </lineage>
</organism>
<protein>
    <submittedName>
        <fullName evidence="2">Tetratricopeptide repeat protein</fullName>
    </submittedName>
</protein>
<dbReference type="PANTHER" id="PTHR11102">
    <property type="entry name" value="SEL-1-LIKE PROTEIN"/>
    <property type="match status" value="1"/>
</dbReference>
<dbReference type="PANTHER" id="PTHR11102:SF160">
    <property type="entry name" value="ERAD-ASSOCIATED E3 UBIQUITIN-PROTEIN LIGASE COMPONENT HRD3"/>
    <property type="match status" value="1"/>
</dbReference>
<keyword evidence="1" id="KW-0732">Signal</keyword>
<proteinExistence type="predicted"/>
<comment type="caution">
    <text evidence="2">The sequence shown here is derived from an EMBL/GenBank/DDBJ whole genome shotgun (WGS) entry which is preliminary data.</text>
</comment>